<dbReference type="InterPro" id="IPR047990">
    <property type="entry name" value="DLW39-like"/>
</dbReference>
<accession>A0A938YI45</accession>
<comment type="caution">
    <text evidence="1">The sequence shown here is derived from an EMBL/GenBank/DDBJ whole genome shotgun (WGS) entry which is preliminary data.</text>
</comment>
<dbReference type="Proteomes" id="UP000663801">
    <property type="component" value="Unassembled WGS sequence"/>
</dbReference>
<dbReference type="NCBIfam" id="NF038356">
    <property type="entry name" value="actino_DLW39"/>
    <property type="match status" value="1"/>
</dbReference>
<reference evidence="1" key="1">
    <citation type="submission" date="2021-01" db="EMBL/GenBank/DDBJ databases">
        <title>KCTC 19127 draft genome.</title>
        <authorList>
            <person name="An D."/>
        </authorList>
    </citation>
    <scope>NUCLEOTIDE SEQUENCE</scope>
    <source>
        <strain evidence="1">KCTC 19127</strain>
    </source>
</reference>
<protein>
    <submittedName>
        <fullName evidence="1">Uncharacterized protein</fullName>
    </submittedName>
</protein>
<evidence type="ECO:0000313" key="2">
    <source>
        <dbReference type="Proteomes" id="UP000663801"/>
    </source>
</evidence>
<evidence type="ECO:0000313" key="1">
    <source>
        <dbReference type="EMBL" id="MBM9478116.1"/>
    </source>
</evidence>
<name>A0A938YI45_9ACTN</name>
<dbReference type="RefSeq" id="WP_205258238.1">
    <property type="nucleotide sequence ID" value="NZ_BAAAPV010000002.1"/>
</dbReference>
<organism evidence="1 2">
    <name type="scientific">Nakamurella flavida</name>
    <dbReference type="NCBI Taxonomy" id="363630"/>
    <lineage>
        <taxon>Bacteria</taxon>
        <taxon>Bacillati</taxon>
        <taxon>Actinomycetota</taxon>
        <taxon>Actinomycetes</taxon>
        <taxon>Nakamurellales</taxon>
        <taxon>Nakamurellaceae</taxon>
        <taxon>Nakamurella</taxon>
    </lineage>
</organism>
<sequence>MKKALLLIAIGAGGVLLMQKRKREAAAEAALWEEATKAVPTVKPDDLPTTTAGPAV</sequence>
<keyword evidence="2" id="KW-1185">Reference proteome</keyword>
<gene>
    <name evidence="1" type="ORF">JL107_16835</name>
</gene>
<proteinExistence type="predicted"/>
<dbReference type="EMBL" id="JAERWL010000015">
    <property type="protein sequence ID" value="MBM9478116.1"/>
    <property type="molecule type" value="Genomic_DNA"/>
</dbReference>
<dbReference type="AlphaFoldDB" id="A0A938YI45"/>